<accession>A0A0A8XQ08</accession>
<name>A0A0A8XQ08_ARUDO</name>
<feature type="chain" id="PRO_5002061567" evidence="1">
    <location>
        <begin position="17"/>
        <end position="54"/>
    </location>
</feature>
<feature type="signal peptide" evidence="1">
    <location>
        <begin position="1"/>
        <end position="16"/>
    </location>
</feature>
<evidence type="ECO:0000256" key="1">
    <source>
        <dbReference type="SAM" id="SignalP"/>
    </source>
</evidence>
<keyword evidence="1" id="KW-0732">Signal</keyword>
<sequence>MLLLLMTFSYSPFRCSFLLCLCSSASLIVLLRTHPSSVCSSCRMPELRVLYYYV</sequence>
<evidence type="ECO:0000313" key="2">
    <source>
        <dbReference type="EMBL" id="JAD14743.1"/>
    </source>
</evidence>
<reference evidence="2" key="2">
    <citation type="journal article" date="2015" name="Data Brief">
        <title>Shoot transcriptome of the giant reed, Arundo donax.</title>
        <authorList>
            <person name="Barrero R.A."/>
            <person name="Guerrero F.D."/>
            <person name="Moolhuijzen P."/>
            <person name="Goolsby J.A."/>
            <person name="Tidwell J."/>
            <person name="Bellgard S.E."/>
            <person name="Bellgard M.I."/>
        </authorList>
    </citation>
    <scope>NUCLEOTIDE SEQUENCE</scope>
    <source>
        <tissue evidence="2">Shoot tissue taken approximately 20 cm above the soil surface</tissue>
    </source>
</reference>
<dbReference type="AlphaFoldDB" id="A0A0A8XQ08"/>
<dbReference type="EMBL" id="GBRH01283152">
    <property type="protein sequence ID" value="JAD14743.1"/>
    <property type="molecule type" value="Transcribed_RNA"/>
</dbReference>
<protein>
    <submittedName>
        <fullName evidence="2">Uncharacterized protein</fullName>
    </submittedName>
</protein>
<proteinExistence type="predicted"/>
<organism evidence="2">
    <name type="scientific">Arundo donax</name>
    <name type="common">Giant reed</name>
    <name type="synonym">Donax arundinaceus</name>
    <dbReference type="NCBI Taxonomy" id="35708"/>
    <lineage>
        <taxon>Eukaryota</taxon>
        <taxon>Viridiplantae</taxon>
        <taxon>Streptophyta</taxon>
        <taxon>Embryophyta</taxon>
        <taxon>Tracheophyta</taxon>
        <taxon>Spermatophyta</taxon>
        <taxon>Magnoliopsida</taxon>
        <taxon>Liliopsida</taxon>
        <taxon>Poales</taxon>
        <taxon>Poaceae</taxon>
        <taxon>PACMAD clade</taxon>
        <taxon>Arundinoideae</taxon>
        <taxon>Arundineae</taxon>
        <taxon>Arundo</taxon>
    </lineage>
</organism>
<reference evidence="2" key="1">
    <citation type="submission" date="2014-09" db="EMBL/GenBank/DDBJ databases">
        <authorList>
            <person name="Magalhaes I.L.F."/>
            <person name="Oliveira U."/>
            <person name="Santos F.R."/>
            <person name="Vidigal T.H.D.A."/>
            <person name="Brescovit A.D."/>
            <person name="Santos A.J."/>
        </authorList>
    </citation>
    <scope>NUCLEOTIDE SEQUENCE</scope>
    <source>
        <tissue evidence="2">Shoot tissue taken approximately 20 cm above the soil surface</tissue>
    </source>
</reference>